<evidence type="ECO:0000313" key="3">
    <source>
        <dbReference type="EMBL" id="GBF50261.1"/>
    </source>
</evidence>
<organism evidence="3 4">
    <name type="scientific">Leptospira ryugenii</name>
    <dbReference type="NCBI Taxonomy" id="1917863"/>
    <lineage>
        <taxon>Bacteria</taxon>
        <taxon>Pseudomonadati</taxon>
        <taxon>Spirochaetota</taxon>
        <taxon>Spirochaetia</taxon>
        <taxon>Leptospirales</taxon>
        <taxon>Leptospiraceae</taxon>
        <taxon>Leptospira</taxon>
    </lineage>
</organism>
<dbReference type="EMBL" id="BFBB01000004">
    <property type="protein sequence ID" value="GBF50261.1"/>
    <property type="molecule type" value="Genomic_DNA"/>
</dbReference>
<name>A0A2P2E063_9LEPT</name>
<dbReference type="PANTHER" id="PTHR43584">
    <property type="entry name" value="NUCLEOTIDYL TRANSFERASE"/>
    <property type="match status" value="1"/>
</dbReference>
<dbReference type="InterPro" id="IPR050065">
    <property type="entry name" value="GlmU-like"/>
</dbReference>
<dbReference type="Proteomes" id="UP000245133">
    <property type="component" value="Unassembled WGS sequence"/>
</dbReference>
<keyword evidence="4" id="KW-1185">Reference proteome</keyword>
<reference evidence="3 4" key="1">
    <citation type="submission" date="2018-02" db="EMBL/GenBank/DDBJ databases">
        <title>Novel Leptospira species isolated from soil and water in Japan.</title>
        <authorList>
            <person name="Nakao R."/>
            <person name="Masuzawa T."/>
        </authorList>
    </citation>
    <scope>NUCLEOTIDE SEQUENCE [LARGE SCALE GENOMIC DNA]</scope>
    <source>
        <strain evidence="3 4">YH101</strain>
    </source>
</reference>
<proteinExistence type="predicted"/>
<evidence type="ECO:0000256" key="2">
    <source>
        <dbReference type="ARBA" id="ARBA00023315"/>
    </source>
</evidence>
<sequence length="352" mass="40046">MATIQNILIDETNRPPILEPISRFHSFCEWNLAGMNLLERIKAKNPKANIYYRSKDTTFDTLLFQRYEFLLPYDGREIEEVHTADSFFPWDLQRSVTTLIEDNLSSNKNWKKYRDKFKTKSSGFHVIGKEKHLYIHPSSFVYPGVVIDTSNGPILIDENVKISPFSFLEGPLYIGKESRIDNAKIGGGTLIGQNCRVGGEVENSIILDYSNKHHEGFLGHSFVSSWVNIGALATTSDLKNNYGIVKLQYENIEANTGTIKFGSMIGPFSKIAIGVMMNTGSVIDIGSNLLDNRVSSYQKPFTWISKGKTYRLEEFIQDTKKIMARRSINLSEAEEMYLRSLYARLMEKSSES</sequence>
<accession>A0A2P2E063</accession>
<dbReference type="NCBIfam" id="TIGR03991">
    <property type="entry name" value="alt_bact_glmU"/>
    <property type="match status" value="1"/>
</dbReference>
<dbReference type="AlphaFoldDB" id="A0A2P2E063"/>
<gene>
    <name evidence="3" type="primary">glmU</name>
    <name evidence="3" type="ORF">LPTSP4_17850</name>
</gene>
<dbReference type="SUPFAM" id="SSF51161">
    <property type="entry name" value="Trimeric LpxA-like enzymes"/>
    <property type="match status" value="1"/>
</dbReference>
<dbReference type="GO" id="GO:0016779">
    <property type="term" value="F:nucleotidyltransferase activity"/>
    <property type="evidence" value="ECO:0007669"/>
    <property type="project" value="UniProtKB-ARBA"/>
</dbReference>
<comment type="caution">
    <text evidence="3">The sequence shown here is derived from an EMBL/GenBank/DDBJ whole genome shotgun (WGS) entry which is preliminary data.</text>
</comment>
<dbReference type="Gene3D" id="2.160.10.10">
    <property type="entry name" value="Hexapeptide repeat proteins"/>
    <property type="match status" value="1"/>
</dbReference>
<evidence type="ECO:0000256" key="1">
    <source>
        <dbReference type="ARBA" id="ARBA00022679"/>
    </source>
</evidence>
<keyword evidence="2" id="KW-0012">Acyltransferase</keyword>
<dbReference type="GO" id="GO:0016746">
    <property type="term" value="F:acyltransferase activity"/>
    <property type="evidence" value="ECO:0007669"/>
    <property type="project" value="UniProtKB-KW"/>
</dbReference>
<dbReference type="PANTHER" id="PTHR43584:SF9">
    <property type="entry name" value="TRANSFERASE HEXAPEPTIDE REPEAT CONTAINING PROTEIN"/>
    <property type="match status" value="1"/>
</dbReference>
<protein>
    <submittedName>
        <fullName evidence="3">UDP-N-acetylglucosamine diphosphorylase/glucosamine-1-phosphate N-acetyltransferase</fullName>
    </submittedName>
</protein>
<dbReference type="OrthoDB" id="332555at2"/>
<dbReference type="InterPro" id="IPR023917">
    <property type="entry name" value="Bifunctiontional_GlmU_bac-type"/>
</dbReference>
<evidence type="ECO:0000313" key="4">
    <source>
        <dbReference type="Proteomes" id="UP000245133"/>
    </source>
</evidence>
<dbReference type="RefSeq" id="WP_108976025.1">
    <property type="nucleotide sequence ID" value="NZ_BFBB01000004.1"/>
</dbReference>
<dbReference type="InterPro" id="IPR011004">
    <property type="entry name" value="Trimer_LpxA-like_sf"/>
</dbReference>
<keyword evidence="1 3" id="KW-0808">Transferase</keyword>